<keyword evidence="1" id="KW-0472">Membrane</keyword>
<evidence type="ECO:0000256" key="1">
    <source>
        <dbReference type="SAM" id="Phobius"/>
    </source>
</evidence>
<dbReference type="Proteomes" id="UP000243900">
    <property type="component" value="Unassembled WGS sequence"/>
</dbReference>
<feature type="non-terminal residue" evidence="2">
    <location>
        <position position="1"/>
    </location>
</feature>
<keyword evidence="1" id="KW-1133">Transmembrane helix</keyword>
<comment type="caution">
    <text evidence="2">The sequence shown here is derived from an EMBL/GenBank/DDBJ whole genome shotgun (WGS) entry which is preliminary data.</text>
</comment>
<reference evidence="3" key="1">
    <citation type="submission" date="2018-02" db="EMBL/GenBank/DDBJ databases">
        <title>Genome sequencing of Solimonas sp. HR-BB.</title>
        <authorList>
            <person name="Lee Y."/>
            <person name="Jeon C.O."/>
        </authorList>
    </citation>
    <scope>NUCLEOTIDE SEQUENCE [LARGE SCALE GENOMIC DNA]</scope>
    <source>
        <strain evidence="3">HR-E</strain>
    </source>
</reference>
<keyword evidence="1" id="KW-0812">Transmembrane</keyword>
<evidence type="ECO:0000313" key="2">
    <source>
        <dbReference type="EMBL" id="PQA50140.1"/>
    </source>
</evidence>
<dbReference type="RefSeq" id="WP_105191182.1">
    <property type="nucleotide sequence ID" value="NZ_PTQZ01000019.1"/>
</dbReference>
<dbReference type="EMBL" id="PTQZ01000019">
    <property type="protein sequence ID" value="PQA50140.1"/>
    <property type="molecule type" value="Genomic_DNA"/>
</dbReference>
<keyword evidence="3" id="KW-1185">Reference proteome</keyword>
<accession>A0A2P6AUH9</accession>
<evidence type="ECO:0000313" key="3">
    <source>
        <dbReference type="Proteomes" id="UP000243900"/>
    </source>
</evidence>
<proteinExistence type="predicted"/>
<organism evidence="2 3">
    <name type="scientific">Amnimonas aquatica</name>
    <dbReference type="NCBI Taxonomy" id="2094561"/>
    <lineage>
        <taxon>Bacteria</taxon>
        <taxon>Pseudomonadati</taxon>
        <taxon>Pseudomonadota</taxon>
        <taxon>Gammaproteobacteria</taxon>
        <taxon>Moraxellales</taxon>
        <taxon>Moraxellaceae</taxon>
        <taxon>Amnimonas</taxon>
    </lineage>
</organism>
<protein>
    <submittedName>
        <fullName evidence="2">Uncharacterized protein</fullName>
    </submittedName>
</protein>
<sequence>LVAALSIFFWAWLSGVLTAFGNRQWVWGTLMMALPPLVIPYSLGFRRAAAYPLRLLRLALLLLLIPLGYAATQGWLSGERPQLSRDMLLPAARA</sequence>
<dbReference type="OrthoDB" id="5739104at2"/>
<feature type="transmembrane region" description="Helical" evidence="1">
    <location>
        <begin position="25"/>
        <end position="43"/>
    </location>
</feature>
<gene>
    <name evidence="2" type="ORF">C5O18_01915</name>
</gene>
<dbReference type="AlphaFoldDB" id="A0A2P6AUH9"/>
<feature type="transmembrane region" description="Helical" evidence="1">
    <location>
        <begin position="55"/>
        <end position="76"/>
    </location>
</feature>
<name>A0A2P6AUH9_9GAMM</name>